<reference evidence="3 5" key="2">
    <citation type="submission" date="2018-12" db="EMBL/GenBank/DDBJ databases">
        <title>Legionella sp,whole genome shotgun sequence.</title>
        <authorList>
            <person name="Wu H."/>
        </authorList>
    </citation>
    <scope>NUCLEOTIDE SEQUENCE [LARGE SCALE GENOMIC DNA]</scope>
    <source>
        <strain evidence="5">km489</strain>
        <strain evidence="3">Km489</strain>
    </source>
</reference>
<evidence type="ECO:0000313" key="2">
    <source>
        <dbReference type="EMBL" id="PWY57198.1"/>
    </source>
</evidence>
<dbReference type="EMBL" id="QHJG01000008">
    <property type="protein sequence ID" value="PWY56445.1"/>
    <property type="molecule type" value="Genomic_DNA"/>
</dbReference>
<organism evidence="1 4">
    <name type="scientific">Legionella qingyii</name>
    <dbReference type="NCBI Taxonomy" id="2184757"/>
    <lineage>
        <taxon>Bacteria</taxon>
        <taxon>Pseudomonadati</taxon>
        <taxon>Pseudomonadota</taxon>
        <taxon>Gammaproteobacteria</taxon>
        <taxon>Legionellales</taxon>
        <taxon>Legionellaceae</taxon>
        <taxon>Legionella</taxon>
    </lineage>
</organism>
<dbReference type="RefSeq" id="WP_110141443.1">
    <property type="nucleotide sequence ID" value="NZ_QHJG01000003.1"/>
</dbReference>
<protein>
    <submittedName>
        <fullName evidence="1">Uncharacterized protein</fullName>
    </submittedName>
</protein>
<reference evidence="1 4" key="1">
    <citation type="submission" date="2018-05" db="EMBL/GenBank/DDBJ databases">
        <title>Legionella qingyii sp.nov., whole genome shotgun sequence.</title>
        <authorList>
            <person name="Wu H."/>
            <person name="Zhu Q."/>
            <person name="Hu C."/>
        </authorList>
    </citation>
    <scope>NUCLEOTIDE SEQUENCE [LARGE SCALE GENOMIC DNA]</scope>
    <source>
        <strain evidence="1 4">HEB18</strain>
    </source>
</reference>
<dbReference type="AlphaFoldDB" id="A0A317U5A9"/>
<sequence>MMMLIIDNEINKDFVKSLSKEQPESNIVVYKQGYVLNEQIKDNKLFIVDLMADIPNVHHLFPDLLAHELIINKLPASITDIYLIVTFFDNVTITSFANRLASALREEYKLKISVHVLARLGHDQTKLSFKHHNGLWKVYGENNKTELTDQGINQPIWEGTTLMTYLDHQEQIYTGVSFAWSFQAGM</sequence>
<dbReference type="Proteomes" id="UP000287374">
    <property type="component" value="Unassembled WGS sequence"/>
</dbReference>
<evidence type="ECO:0000313" key="3">
    <source>
        <dbReference type="EMBL" id="RUR24963.1"/>
    </source>
</evidence>
<dbReference type="Proteomes" id="UP000247152">
    <property type="component" value="Unassembled WGS sequence"/>
</dbReference>
<dbReference type="EMBL" id="QHJG01000003">
    <property type="protein sequence ID" value="PWY57198.1"/>
    <property type="molecule type" value="Genomic_DNA"/>
</dbReference>
<name>A0A317U5A9_9GAMM</name>
<evidence type="ECO:0000313" key="5">
    <source>
        <dbReference type="Proteomes" id="UP000287374"/>
    </source>
</evidence>
<dbReference type="EMBL" id="RZGX01000004">
    <property type="protein sequence ID" value="RUR24963.1"/>
    <property type="molecule type" value="Genomic_DNA"/>
</dbReference>
<gene>
    <name evidence="2" type="ORF">DGG96_02490</name>
    <name evidence="1" type="ORF">DGG96_06700</name>
    <name evidence="3" type="ORF">ELY20_04190</name>
</gene>
<keyword evidence="5" id="KW-1185">Reference proteome</keyword>
<evidence type="ECO:0000313" key="4">
    <source>
        <dbReference type="Proteomes" id="UP000247152"/>
    </source>
</evidence>
<accession>A0A317U5A9</accession>
<evidence type="ECO:0000313" key="1">
    <source>
        <dbReference type="EMBL" id="PWY56445.1"/>
    </source>
</evidence>
<comment type="caution">
    <text evidence="1">The sequence shown here is derived from an EMBL/GenBank/DDBJ whole genome shotgun (WGS) entry which is preliminary data.</text>
</comment>
<proteinExistence type="predicted"/>